<proteinExistence type="predicted"/>
<reference evidence="1" key="1">
    <citation type="submission" date="2023-03" db="EMBL/GenBank/DDBJ databases">
        <authorList>
            <person name="Steffen K."/>
            <person name="Cardenas P."/>
        </authorList>
    </citation>
    <scope>NUCLEOTIDE SEQUENCE</scope>
</reference>
<dbReference type="EMBL" id="CASHTH010000816">
    <property type="protein sequence ID" value="CAI8008113.1"/>
    <property type="molecule type" value="Genomic_DNA"/>
</dbReference>
<evidence type="ECO:0000313" key="2">
    <source>
        <dbReference type="Proteomes" id="UP001174909"/>
    </source>
</evidence>
<gene>
    <name evidence="1" type="ORF">GBAR_LOCUS5603</name>
</gene>
<name>A0AA35RAZ4_GEOBA</name>
<keyword evidence="2" id="KW-1185">Reference proteome</keyword>
<protein>
    <submittedName>
        <fullName evidence="1">Uncharacterized protein</fullName>
    </submittedName>
</protein>
<feature type="non-terminal residue" evidence="1">
    <location>
        <position position="1"/>
    </location>
</feature>
<comment type="caution">
    <text evidence="1">The sequence shown here is derived from an EMBL/GenBank/DDBJ whole genome shotgun (WGS) entry which is preliminary data.</text>
</comment>
<organism evidence="1 2">
    <name type="scientific">Geodia barretti</name>
    <name type="common">Barrett's horny sponge</name>
    <dbReference type="NCBI Taxonomy" id="519541"/>
    <lineage>
        <taxon>Eukaryota</taxon>
        <taxon>Metazoa</taxon>
        <taxon>Porifera</taxon>
        <taxon>Demospongiae</taxon>
        <taxon>Heteroscleromorpha</taxon>
        <taxon>Tetractinellida</taxon>
        <taxon>Astrophorina</taxon>
        <taxon>Geodiidae</taxon>
        <taxon>Geodia</taxon>
    </lineage>
</organism>
<evidence type="ECO:0000313" key="1">
    <source>
        <dbReference type="EMBL" id="CAI8008113.1"/>
    </source>
</evidence>
<accession>A0AA35RAZ4</accession>
<sequence length="68" mass="7747">MCTYTHGRHYDKNDIIFYCNWFAVLSTSIAYKSSTLQEMNEHINADDKTIAVDCLALIGYESNAHGKL</sequence>
<dbReference type="AlphaFoldDB" id="A0AA35RAZ4"/>
<dbReference type="Proteomes" id="UP001174909">
    <property type="component" value="Unassembled WGS sequence"/>
</dbReference>